<keyword evidence="2" id="KW-1185">Reference proteome</keyword>
<dbReference type="VEuPathDB" id="FungiDB:CTRG_00813"/>
<name>C5M424_CANTT</name>
<proteinExistence type="predicted"/>
<reference evidence="1 2" key="1">
    <citation type="journal article" date="2009" name="Nature">
        <title>Evolution of pathogenicity and sexual reproduction in eight Candida genomes.</title>
        <authorList>
            <person name="Butler G."/>
            <person name="Rasmussen M.D."/>
            <person name="Lin M.F."/>
            <person name="Santos M.A."/>
            <person name="Sakthikumar S."/>
            <person name="Munro C.A."/>
            <person name="Rheinbay E."/>
            <person name="Grabherr M."/>
            <person name="Forche A."/>
            <person name="Reedy J.L."/>
            <person name="Agrafioti I."/>
            <person name="Arnaud M.B."/>
            <person name="Bates S."/>
            <person name="Brown A.J."/>
            <person name="Brunke S."/>
            <person name="Costanzo M.C."/>
            <person name="Fitzpatrick D.A."/>
            <person name="de Groot P.W."/>
            <person name="Harris D."/>
            <person name="Hoyer L.L."/>
            <person name="Hube B."/>
            <person name="Klis F.M."/>
            <person name="Kodira C."/>
            <person name="Lennard N."/>
            <person name="Logue M.E."/>
            <person name="Martin R."/>
            <person name="Neiman A.M."/>
            <person name="Nikolaou E."/>
            <person name="Quail M.A."/>
            <person name="Quinn J."/>
            <person name="Santos M.C."/>
            <person name="Schmitzberger F.F."/>
            <person name="Sherlock G."/>
            <person name="Shah P."/>
            <person name="Silverstein K.A."/>
            <person name="Skrzypek M.S."/>
            <person name="Soll D."/>
            <person name="Staggs R."/>
            <person name="Stansfield I."/>
            <person name="Stumpf M.P."/>
            <person name="Sudbery P.E."/>
            <person name="Srikantha T."/>
            <person name="Zeng Q."/>
            <person name="Berman J."/>
            <person name="Berriman M."/>
            <person name="Heitman J."/>
            <person name="Gow N.A."/>
            <person name="Lorenz M.C."/>
            <person name="Birren B.W."/>
            <person name="Kellis M."/>
            <person name="Cuomo C.A."/>
        </authorList>
    </citation>
    <scope>NUCLEOTIDE SEQUENCE [LARGE SCALE GENOMIC DNA]</scope>
    <source>
        <strain evidence="2">ATCC MYA-3404 / T1</strain>
    </source>
</reference>
<dbReference type="RefSeq" id="XP_002546032.1">
    <property type="nucleotide sequence ID" value="XM_002545986.1"/>
</dbReference>
<protein>
    <submittedName>
        <fullName evidence="1">Uncharacterized protein</fullName>
    </submittedName>
</protein>
<dbReference type="OrthoDB" id="4003809at2759"/>
<dbReference type="Proteomes" id="UP000002037">
    <property type="component" value="Unassembled WGS sequence"/>
</dbReference>
<dbReference type="GeneID" id="8298251"/>
<dbReference type="KEGG" id="ctp:CTRG_00813"/>
<dbReference type="eggNOG" id="ENOG502RQE5">
    <property type="taxonomic scope" value="Eukaryota"/>
</dbReference>
<evidence type="ECO:0000313" key="1">
    <source>
        <dbReference type="EMBL" id="EER36074.1"/>
    </source>
</evidence>
<dbReference type="EMBL" id="GG692395">
    <property type="protein sequence ID" value="EER36074.1"/>
    <property type="molecule type" value="Genomic_DNA"/>
</dbReference>
<dbReference type="AlphaFoldDB" id="C5M424"/>
<organism evidence="1 2">
    <name type="scientific">Candida tropicalis (strain ATCC MYA-3404 / T1)</name>
    <name type="common">Yeast</name>
    <dbReference type="NCBI Taxonomy" id="294747"/>
    <lineage>
        <taxon>Eukaryota</taxon>
        <taxon>Fungi</taxon>
        <taxon>Dikarya</taxon>
        <taxon>Ascomycota</taxon>
        <taxon>Saccharomycotina</taxon>
        <taxon>Pichiomycetes</taxon>
        <taxon>Debaryomycetaceae</taxon>
        <taxon>Candida/Lodderomyces clade</taxon>
        <taxon>Candida</taxon>
    </lineage>
</organism>
<evidence type="ECO:0000313" key="2">
    <source>
        <dbReference type="Proteomes" id="UP000002037"/>
    </source>
</evidence>
<accession>C5M424</accession>
<gene>
    <name evidence="1" type="ORF">CTRG_00813</name>
</gene>
<dbReference type="HOGENOM" id="CLU_164160_0_0_1"/>
<sequence length="119" mass="13543">MFRLSRPINSIYRTNIVSFNSRRLLGDGAKGQITWPSPSYLFKNYTHATRNLIGWTLAFSSILIIWPTTIVEGFNIAHHVPSYSGSQVKLKRTGLDKFDTDVEIPQTYVHLSKAAEEED</sequence>